<accession>A0A250JYN5</accession>
<dbReference type="OrthoDB" id="5383272at2"/>
<organism evidence="2 3">
    <name type="scientific">Corallococcus macrosporus DSM 14697</name>
    <dbReference type="NCBI Taxonomy" id="1189310"/>
    <lineage>
        <taxon>Bacteria</taxon>
        <taxon>Pseudomonadati</taxon>
        <taxon>Myxococcota</taxon>
        <taxon>Myxococcia</taxon>
        <taxon>Myxococcales</taxon>
        <taxon>Cystobacterineae</taxon>
        <taxon>Myxococcaceae</taxon>
        <taxon>Corallococcus</taxon>
    </lineage>
</organism>
<evidence type="ECO:0000259" key="1">
    <source>
        <dbReference type="PROSITE" id="PS50075"/>
    </source>
</evidence>
<sequence>MNRDDLLDDLTRYVAEELLDGDAEELDSSTPLLELGVLNSLETARMMGFIQKQYGITVPSESLKVENLQTISAIADLVYDAKSKQQQP</sequence>
<dbReference type="RefSeq" id="WP_095959407.1">
    <property type="nucleotide sequence ID" value="NZ_CP022203.1"/>
</dbReference>
<dbReference type="InterPro" id="IPR009081">
    <property type="entry name" value="PP-bd_ACP"/>
</dbReference>
<dbReference type="Gene3D" id="1.10.1200.10">
    <property type="entry name" value="ACP-like"/>
    <property type="match status" value="1"/>
</dbReference>
<proteinExistence type="predicted"/>
<protein>
    <recommendedName>
        <fullName evidence="1">Carrier domain-containing protein</fullName>
    </recommendedName>
</protein>
<reference evidence="2 3" key="1">
    <citation type="submission" date="2017-06" db="EMBL/GenBank/DDBJ databases">
        <title>Sequencing and comparative analysis of myxobacterial genomes.</title>
        <authorList>
            <person name="Rupp O."/>
            <person name="Goesmann A."/>
            <person name="Sogaard-Andersen L."/>
        </authorList>
    </citation>
    <scope>NUCLEOTIDE SEQUENCE [LARGE SCALE GENOMIC DNA]</scope>
    <source>
        <strain evidence="2 3">DSM 14697</strain>
    </source>
</reference>
<dbReference type="KEGG" id="mmas:MYMAC_004209"/>
<dbReference type="SUPFAM" id="SSF47336">
    <property type="entry name" value="ACP-like"/>
    <property type="match status" value="1"/>
</dbReference>
<evidence type="ECO:0000313" key="2">
    <source>
        <dbReference type="EMBL" id="ATB48582.1"/>
    </source>
</evidence>
<dbReference type="PROSITE" id="PS50075">
    <property type="entry name" value="CARRIER"/>
    <property type="match status" value="1"/>
</dbReference>
<evidence type="ECO:0000313" key="3">
    <source>
        <dbReference type="Proteomes" id="UP000217343"/>
    </source>
</evidence>
<dbReference type="Pfam" id="PF00550">
    <property type="entry name" value="PP-binding"/>
    <property type="match status" value="1"/>
</dbReference>
<gene>
    <name evidence="2" type="ORF">MYMAC_004209</name>
</gene>
<dbReference type="EMBL" id="CP022203">
    <property type="protein sequence ID" value="ATB48582.1"/>
    <property type="molecule type" value="Genomic_DNA"/>
</dbReference>
<keyword evidence="3" id="KW-1185">Reference proteome</keyword>
<dbReference type="InterPro" id="IPR036736">
    <property type="entry name" value="ACP-like_sf"/>
</dbReference>
<dbReference type="Proteomes" id="UP000217343">
    <property type="component" value="Chromosome"/>
</dbReference>
<feature type="domain" description="Carrier" evidence="1">
    <location>
        <begin position="1"/>
        <end position="82"/>
    </location>
</feature>
<name>A0A250JYN5_9BACT</name>
<dbReference type="AlphaFoldDB" id="A0A250JYN5"/>